<dbReference type="OrthoDB" id="2094355at2759"/>
<keyword evidence="2 5" id="KW-0812">Transmembrane</keyword>
<evidence type="ECO:0000256" key="3">
    <source>
        <dbReference type="ARBA" id="ARBA00022989"/>
    </source>
</evidence>
<sequence>MSRSSALGGCISRVWLVIINVLFLGLTILAAYTGYTIYVASKTYVDSIIPANSTISETAIFAIKSVNVKDVSISIFTIAGLYGVATLFGLIGGCTGAIWFLSSYIVVIGFALIVSVGLGIFSVIKMNRNRNLWSSLKSNDWKEFAPITQDFVQQTFVCCGWNRGDKLAYTGPLHPFYLSNVTRSGSNSFSNDIGGTSYAVTVPRCADSNSASIVGCGDATVDVNTGMATLVTTVLIIAIIFGLVTIGTASIARKREQYKNTLN</sequence>
<dbReference type="VEuPathDB" id="FungiDB:BDEG_24341"/>
<dbReference type="Pfam" id="PF00335">
    <property type="entry name" value="Tetraspanin"/>
    <property type="match status" value="1"/>
</dbReference>
<evidence type="ECO:0008006" key="9">
    <source>
        <dbReference type="Google" id="ProtNLM"/>
    </source>
</evidence>
<dbReference type="EMBL" id="DS022304">
    <property type="protein sequence ID" value="OAJ40628.1"/>
    <property type="molecule type" value="Genomic_DNA"/>
</dbReference>
<evidence type="ECO:0000256" key="5">
    <source>
        <dbReference type="SAM" id="Phobius"/>
    </source>
</evidence>
<feature type="transmembrane region" description="Helical" evidence="5">
    <location>
        <begin position="71"/>
        <end position="91"/>
    </location>
</feature>
<evidence type="ECO:0000313" key="8">
    <source>
        <dbReference type="Proteomes" id="UP000077115"/>
    </source>
</evidence>
<feature type="transmembrane region" description="Helical" evidence="5">
    <location>
        <begin position="230"/>
        <end position="252"/>
    </location>
</feature>
<reference evidence="6 8" key="2">
    <citation type="submission" date="2016-05" db="EMBL/GenBank/DDBJ databases">
        <title>Lineage-specific infection strategies underlie the spectrum of fungal disease in amphibians.</title>
        <authorList>
            <person name="Cuomo C.A."/>
            <person name="Farrer R.A."/>
            <person name="James T."/>
            <person name="Longcore J."/>
            <person name="Birren B."/>
        </authorList>
    </citation>
    <scope>NUCLEOTIDE SEQUENCE [LARGE SCALE GENOMIC DNA]</scope>
    <source>
        <strain evidence="6 8">JEL423</strain>
    </source>
</reference>
<gene>
    <name evidence="6" type="ORF">BDEG_24337</name>
    <name evidence="7" type="ORF">BDEG_24341</name>
</gene>
<dbReference type="GO" id="GO:0016020">
    <property type="term" value="C:membrane"/>
    <property type="evidence" value="ECO:0007669"/>
    <property type="project" value="UniProtKB-SubCell"/>
</dbReference>
<dbReference type="InterPro" id="IPR018499">
    <property type="entry name" value="Tetraspanin/Peripherin"/>
</dbReference>
<keyword evidence="3 5" id="KW-1133">Transmembrane helix</keyword>
<dbReference type="Proteomes" id="UP000077115">
    <property type="component" value="Unassembled WGS sequence"/>
</dbReference>
<evidence type="ECO:0000313" key="6">
    <source>
        <dbReference type="EMBL" id="OAJ40628.1"/>
    </source>
</evidence>
<feature type="transmembrane region" description="Helical" evidence="5">
    <location>
        <begin position="98"/>
        <end position="124"/>
    </location>
</feature>
<accession>A0A177WKK1</accession>
<protein>
    <recommendedName>
        <fullName evidence="9">Tetraspanin</fullName>
    </recommendedName>
</protein>
<evidence type="ECO:0000256" key="4">
    <source>
        <dbReference type="ARBA" id="ARBA00023136"/>
    </source>
</evidence>
<organism evidence="6 8">
    <name type="scientific">Batrachochytrium dendrobatidis (strain JEL423)</name>
    <dbReference type="NCBI Taxonomy" id="403673"/>
    <lineage>
        <taxon>Eukaryota</taxon>
        <taxon>Fungi</taxon>
        <taxon>Fungi incertae sedis</taxon>
        <taxon>Chytridiomycota</taxon>
        <taxon>Chytridiomycota incertae sedis</taxon>
        <taxon>Chytridiomycetes</taxon>
        <taxon>Rhizophydiales</taxon>
        <taxon>Rhizophydiales incertae sedis</taxon>
        <taxon>Batrachochytrium</taxon>
    </lineage>
</organism>
<evidence type="ECO:0000313" key="7">
    <source>
        <dbReference type="EMBL" id="OAJ40633.1"/>
    </source>
</evidence>
<dbReference type="EMBL" id="DS022304">
    <property type="protein sequence ID" value="OAJ40633.1"/>
    <property type="molecule type" value="Genomic_DNA"/>
</dbReference>
<dbReference type="AlphaFoldDB" id="A0A177WKK1"/>
<evidence type="ECO:0000256" key="2">
    <source>
        <dbReference type="ARBA" id="ARBA00022692"/>
    </source>
</evidence>
<comment type="subcellular location">
    <subcellularLocation>
        <location evidence="1">Membrane</location>
        <topology evidence="1">Multi-pass membrane protein</topology>
    </subcellularLocation>
</comment>
<proteinExistence type="predicted"/>
<dbReference type="VEuPathDB" id="FungiDB:BDEG_24337"/>
<evidence type="ECO:0000256" key="1">
    <source>
        <dbReference type="ARBA" id="ARBA00004141"/>
    </source>
</evidence>
<name>A0A177WKK1_BATDL</name>
<reference evidence="6 8" key="1">
    <citation type="submission" date="2006-10" db="EMBL/GenBank/DDBJ databases">
        <title>The Genome Sequence of Batrachochytrium dendrobatidis JEL423.</title>
        <authorList>
            <consortium name="The Broad Institute Genome Sequencing Platform"/>
            <person name="Birren B."/>
            <person name="Lander E."/>
            <person name="Galagan J."/>
            <person name="Cuomo C."/>
            <person name="Devon K."/>
            <person name="Jaffe D."/>
            <person name="Butler J."/>
            <person name="Alvarez P."/>
            <person name="Gnerre S."/>
            <person name="Grabherr M."/>
            <person name="Kleber M."/>
            <person name="Mauceli E."/>
            <person name="Brockman W."/>
            <person name="Young S."/>
            <person name="LaButti K."/>
            <person name="Sykes S."/>
            <person name="DeCaprio D."/>
            <person name="Crawford M."/>
            <person name="Koehrsen M."/>
            <person name="Engels R."/>
            <person name="Montgomery P."/>
            <person name="Pearson M."/>
            <person name="Howarth C."/>
            <person name="Larson L."/>
            <person name="White J."/>
            <person name="O'Leary S."/>
            <person name="Kodira C."/>
            <person name="Zeng Q."/>
            <person name="Yandava C."/>
            <person name="Alvarado L."/>
            <person name="Longcore J."/>
            <person name="James T."/>
        </authorList>
    </citation>
    <scope>NUCLEOTIDE SEQUENCE [LARGE SCALE GENOMIC DNA]</scope>
    <source>
        <strain evidence="6 8">JEL423</strain>
    </source>
</reference>
<feature type="transmembrane region" description="Helical" evidence="5">
    <location>
        <begin position="12"/>
        <end position="35"/>
    </location>
</feature>
<keyword evidence="4 5" id="KW-0472">Membrane</keyword>